<feature type="signal peptide" evidence="10">
    <location>
        <begin position="1"/>
        <end position="23"/>
    </location>
</feature>
<evidence type="ECO:0000256" key="7">
    <source>
        <dbReference type="ARBA" id="ARBA00023316"/>
    </source>
</evidence>
<sequence>MEYSFLFLFVLSTLSLLLPTTTSHPTVFNVLHYGAVGDGQTDDTNAFAKAWKQTCAVSSSSVTLRVPSHKTFLIRPLKFYGPCNSKTVTVEVYGNLVAPYDPSDWRCEHNICGRWIHFHGLAGLTVRGHGRIDGSGARWWRTKAFEISDSDNVHIGGGLRFKDSPRMHIVLNGIRTLSVSNVTIDAPEQSPNTDGIHVTGCTNVVIDHSRIGTGDDCISIVDGSSFVTVSNVVCGPGHGISIGSLGKNGANDKVEHVRVSDAVFLGAQNGARIKTWQGGRGHARHIMFERILYHDTTNPIIIDQFYCDHQHCRTKESAVQIKNVTFRQIVGTSRMKTAVILKCSKTFPCTDIVVEDMHILTTDEHDATFECKNVLGIAQGKTVPGLSCLDLV</sequence>
<proteinExistence type="inferred from homology"/>
<evidence type="ECO:0000256" key="4">
    <source>
        <dbReference type="ARBA" id="ARBA00022525"/>
    </source>
</evidence>
<dbReference type="GO" id="GO:0005975">
    <property type="term" value="P:carbohydrate metabolic process"/>
    <property type="evidence" value="ECO:0007669"/>
    <property type="project" value="InterPro"/>
</dbReference>
<dbReference type="PROSITE" id="PS00502">
    <property type="entry name" value="POLYGALACTURONASE"/>
    <property type="match status" value="1"/>
</dbReference>
<keyword evidence="5 9" id="KW-0378">Hydrolase</keyword>
<dbReference type="Pfam" id="PF00295">
    <property type="entry name" value="Glyco_hydro_28"/>
    <property type="match status" value="1"/>
</dbReference>
<evidence type="ECO:0000256" key="9">
    <source>
        <dbReference type="RuleBase" id="RU361169"/>
    </source>
</evidence>
<gene>
    <name evidence="11" type="ORF">Salat_0043900</name>
</gene>
<dbReference type="Proteomes" id="UP001293254">
    <property type="component" value="Unassembled WGS sequence"/>
</dbReference>
<dbReference type="InterPro" id="IPR000743">
    <property type="entry name" value="Glyco_hydro_28"/>
</dbReference>
<keyword evidence="7" id="KW-0961">Cell wall biogenesis/degradation</keyword>
<evidence type="ECO:0000256" key="1">
    <source>
        <dbReference type="ARBA" id="ARBA00004191"/>
    </source>
</evidence>
<keyword evidence="3" id="KW-0134">Cell wall</keyword>
<comment type="similarity">
    <text evidence="2 9">Belongs to the glycosyl hydrolase 28 family.</text>
</comment>
<evidence type="ECO:0000256" key="5">
    <source>
        <dbReference type="ARBA" id="ARBA00022801"/>
    </source>
</evidence>
<evidence type="ECO:0000256" key="6">
    <source>
        <dbReference type="ARBA" id="ARBA00023295"/>
    </source>
</evidence>
<dbReference type="AlphaFoldDB" id="A0AAE1YUP2"/>
<name>A0AAE1YUP2_9LAMI</name>
<dbReference type="SUPFAM" id="SSF51126">
    <property type="entry name" value="Pectin lyase-like"/>
    <property type="match status" value="1"/>
</dbReference>
<accession>A0AAE1YUP2</accession>
<keyword evidence="6 9" id="KW-0326">Glycosidase</keyword>
<evidence type="ECO:0000256" key="10">
    <source>
        <dbReference type="SAM" id="SignalP"/>
    </source>
</evidence>
<dbReference type="Gene3D" id="2.160.20.10">
    <property type="entry name" value="Single-stranded right-handed beta-helix, Pectin lyase-like"/>
    <property type="match status" value="1"/>
</dbReference>
<feature type="active site" evidence="8">
    <location>
        <position position="238"/>
    </location>
</feature>
<keyword evidence="12" id="KW-1185">Reference proteome</keyword>
<comment type="caution">
    <text evidence="11">The sequence shown here is derived from an EMBL/GenBank/DDBJ whole genome shotgun (WGS) entry which is preliminary data.</text>
</comment>
<reference evidence="11" key="2">
    <citation type="journal article" date="2024" name="Plant">
        <title>Genomic evolution and insights into agronomic trait innovations of Sesamum species.</title>
        <authorList>
            <person name="Miao H."/>
            <person name="Wang L."/>
            <person name="Qu L."/>
            <person name="Liu H."/>
            <person name="Sun Y."/>
            <person name="Le M."/>
            <person name="Wang Q."/>
            <person name="Wei S."/>
            <person name="Zheng Y."/>
            <person name="Lin W."/>
            <person name="Duan Y."/>
            <person name="Cao H."/>
            <person name="Xiong S."/>
            <person name="Wang X."/>
            <person name="Wei L."/>
            <person name="Li C."/>
            <person name="Ma Q."/>
            <person name="Ju M."/>
            <person name="Zhao R."/>
            <person name="Li G."/>
            <person name="Mu C."/>
            <person name="Tian Q."/>
            <person name="Mei H."/>
            <person name="Zhang T."/>
            <person name="Gao T."/>
            <person name="Zhang H."/>
        </authorList>
    </citation>
    <scope>NUCLEOTIDE SEQUENCE</scope>
    <source>
        <strain evidence="11">3651</strain>
    </source>
</reference>
<reference evidence="11" key="1">
    <citation type="submission" date="2020-06" db="EMBL/GenBank/DDBJ databases">
        <authorList>
            <person name="Li T."/>
            <person name="Hu X."/>
            <person name="Zhang T."/>
            <person name="Song X."/>
            <person name="Zhang H."/>
            <person name="Dai N."/>
            <person name="Sheng W."/>
            <person name="Hou X."/>
            <person name="Wei L."/>
        </authorList>
    </citation>
    <scope>NUCLEOTIDE SEQUENCE</scope>
    <source>
        <strain evidence="11">3651</strain>
        <tissue evidence="11">Leaf</tissue>
    </source>
</reference>
<dbReference type="PANTHER" id="PTHR31375">
    <property type="match status" value="1"/>
</dbReference>
<keyword evidence="10" id="KW-0732">Signal</keyword>
<feature type="chain" id="PRO_5042139293" evidence="10">
    <location>
        <begin position="24"/>
        <end position="392"/>
    </location>
</feature>
<dbReference type="EMBL" id="JACGWO010000001">
    <property type="protein sequence ID" value="KAK4437100.1"/>
    <property type="molecule type" value="Genomic_DNA"/>
</dbReference>
<evidence type="ECO:0000313" key="11">
    <source>
        <dbReference type="EMBL" id="KAK4437100.1"/>
    </source>
</evidence>
<evidence type="ECO:0000256" key="2">
    <source>
        <dbReference type="ARBA" id="ARBA00008834"/>
    </source>
</evidence>
<keyword evidence="4" id="KW-0964">Secreted</keyword>
<evidence type="ECO:0000256" key="3">
    <source>
        <dbReference type="ARBA" id="ARBA00022512"/>
    </source>
</evidence>
<organism evidence="11 12">
    <name type="scientific">Sesamum alatum</name>
    <dbReference type="NCBI Taxonomy" id="300844"/>
    <lineage>
        <taxon>Eukaryota</taxon>
        <taxon>Viridiplantae</taxon>
        <taxon>Streptophyta</taxon>
        <taxon>Embryophyta</taxon>
        <taxon>Tracheophyta</taxon>
        <taxon>Spermatophyta</taxon>
        <taxon>Magnoliopsida</taxon>
        <taxon>eudicotyledons</taxon>
        <taxon>Gunneridae</taxon>
        <taxon>Pentapetalae</taxon>
        <taxon>asterids</taxon>
        <taxon>lamiids</taxon>
        <taxon>Lamiales</taxon>
        <taxon>Pedaliaceae</taxon>
        <taxon>Sesamum</taxon>
    </lineage>
</organism>
<dbReference type="InterPro" id="IPR012334">
    <property type="entry name" value="Pectin_lyas_fold"/>
</dbReference>
<evidence type="ECO:0000256" key="8">
    <source>
        <dbReference type="PROSITE-ProRule" id="PRU10052"/>
    </source>
</evidence>
<evidence type="ECO:0000313" key="12">
    <source>
        <dbReference type="Proteomes" id="UP001293254"/>
    </source>
</evidence>
<dbReference type="GO" id="GO:0071555">
    <property type="term" value="P:cell wall organization"/>
    <property type="evidence" value="ECO:0007669"/>
    <property type="project" value="UniProtKB-KW"/>
</dbReference>
<protein>
    <submittedName>
        <fullName evidence="11">Polygalacturonase</fullName>
    </submittedName>
</protein>
<dbReference type="InterPro" id="IPR011050">
    <property type="entry name" value="Pectin_lyase_fold/virulence"/>
</dbReference>
<comment type="subcellular location">
    <subcellularLocation>
        <location evidence="1">Secreted</location>
        <location evidence="1">Cell wall</location>
    </subcellularLocation>
</comment>
<dbReference type="GO" id="GO:0004650">
    <property type="term" value="F:polygalacturonase activity"/>
    <property type="evidence" value="ECO:0007669"/>
    <property type="project" value="InterPro"/>
</dbReference>